<dbReference type="Pfam" id="PF01226">
    <property type="entry name" value="Form_Nir_trans"/>
    <property type="match status" value="1"/>
</dbReference>
<dbReference type="Gene3D" id="1.20.1080.10">
    <property type="entry name" value="Glycerol uptake facilitator protein"/>
    <property type="match status" value="1"/>
</dbReference>
<feature type="transmembrane region" description="Helical" evidence="5">
    <location>
        <begin position="105"/>
        <end position="128"/>
    </location>
</feature>
<evidence type="ECO:0000313" key="6">
    <source>
        <dbReference type="EMBL" id="MFD2114932.1"/>
    </source>
</evidence>
<dbReference type="Proteomes" id="UP001597362">
    <property type="component" value="Unassembled WGS sequence"/>
</dbReference>
<dbReference type="PANTHER" id="PTHR30520">
    <property type="entry name" value="FORMATE TRANSPORTER-RELATED"/>
    <property type="match status" value="1"/>
</dbReference>
<evidence type="ECO:0000313" key="7">
    <source>
        <dbReference type="Proteomes" id="UP001597362"/>
    </source>
</evidence>
<keyword evidence="2 5" id="KW-0812">Transmembrane</keyword>
<dbReference type="NCBIfam" id="TIGR00790">
    <property type="entry name" value="fnt"/>
    <property type="match status" value="1"/>
</dbReference>
<sequence length="262" mass="29254">MELATLEKVEQLALKKRGVYLQSKRLYIMRAILAGMFIGFGVIVSFKSGSFFYNVDSPLAYPIAALTFSTAIILITYAGGDLFTGNTFYFTYTSLRKKISWLETIKLWIINYSGNFIGAILFALLIWATGLFESATANGFLLSVVKAKTSAPVTQLFFRAILCNWLVSLAFYIPMSMKQDGAKLFAKMLFVFAFFISGYEHSIANMGTFAIAFITNEPDAITIASALHNLIPVTLGNIIGGSFFMGWLYYYLNKSTLEQQRD</sequence>
<feature type="transmembrane region" description="Helical" evidence="5">
    <location>
        <begin position="156"/>
        <end position="177"/>
    </location>
</feature>
<comment type="caution">
    <text evidence="6">The sequence shown here is derived from an EMBL/GenBank/DDBJ whole genome shotgun (WGS) entry which is preliminary data.</text>
</comment>
<evidence type="ECO:0000256" key="3">
    <source>
        <dbReference type="ARBA" id="ARBA00022989"/>
    </source>
</evidence>
<dbReference type="InterPro" id="IPR000292">
    <property type="entry name" value="For/NO2_transpt"/>
</dbReference>
<evidence type="ECO:0000256" key="5">
    <source>
        <dbReference type="SAM" id="Phobius"/>
    </source>
</evidence>
<evidence type="ECO:0000256" key="1">
    <source>
        <dbReference type="ARBA" id="ARBA00004141"/>
    </source>
</evidence>
<dbReference type="PANTHER" id="PTHR30520:SF8">
    <property type="entry name" value="NITRITE TRANSPORTER NIRC"/>
    <property type="match status" value="1"/>
</dbReference>
<name>A0ABW4YH51_9BACL</name>
<accession>A0ABW4YH51</accession>
<evidence type="ECO:0000256" key="4">
    <source>
        <dbReference type="ARBA" id="ARBA00023136"/>
    </source>
</evidence>
<keyword evidence="7" id="KW-1185">Reference proteome</keyword>
<proteinExistence type="predicted"/>
<comment type="subcellular location">
    <subcellularLocation>
        <location evidence="1">Membrane</location>
        <topology evidence="1">Multi-pass membrane protein</topology>
    </subcellularLocation>
</comment>
<organism evidence="6 7">
    <name type="scientific">Paenibacillus yanchengensis</name>
    <dbReference type="NCBI Taxonomy" id="2035833"/>
    <lineage>
        <taxon>Bacteria</taxon>
        <taxon>Bacillati</taxon>
        <taxon>Bacillota</taxon>
        <taxon>Bacilli</taxon>
        <taxon>Bacillales</taxon>
        <taxon>Paenibacillaceae</taxon>
        <taxon>Paenibacillus</taxon>
    </lineage>
</organism>
<feature type="transmembrane region" description="Helical" evidence="5">
    <location>
        <begin position="234"/>
        <end position="252"/>
    </location>
</feature>
<dbReference type="EMBL" id="JBHUHO010000011">
    <property type="protein sequence ID" value="MFD2114932.1"/>
    <property type="molecule type" value="Genomic_DNA"/>
</dbReference>
<reference evidence="7" key="1">
    <citation type="journal article" date="2019" name="Int. J. Syst. Evol. Microbiol.">
        <title>The Global Catalogue of Microorganisms (GCM) 10K type strain sequencing project: providing services to taxonomists for standard genome sequencing and annotation.</title>
        <authorList>
            <consortium name="The Broad Institute Genomics Platform"/>
            <consortium name="The Broad Institute Genome Sequencing Center for Infectious Disease"/>
            <person name="Wu L."/>
            <person name="Ma J."/>
        </authorList>
    </citation>
    <scope>NUCLEOTIDE SEQUENCE [LARGE SCALE GENOMIC DNA]</scope>
    <source>
        <strain evidence="7">GH52</strain>
    </source>
</reference>
<feature type="transmembrane region" description="Helical" evidence="5">
    <location>
        <begin position="59"/>
        <end position="84"/>
    </location>
</feature>
<dbReference type="InterPro" id="IPR023271">
    <property type="entry name" value="Aquaporin-like"/>
</dbReference>
<keyword evidence="4 5" id="KW-0472">Membrane</keyword>
<feature type="transmembrane region" description="Helical" evidence="5">
    <location>
        <begin position="26"/>
        <end position="47"/>
    </location>
</feature>
<feature type="transmembrane region" description="Helical" evidence="5">
    <location>
        <begin position="189"/>
        <end position="214"/>
    </location>
</feature>
<gene>
    <name evidence="6" type="ORF">ACFSJH_04170</name>
</gene>
<evidence type="ECO:0000256" key="2">
    <source>
        <dbReference type="ARBA" id="ARBA00022692"/>
    </source>
</evidence>
<protein>
    <submittedName>
        <fullName evidence="6">Formate/nitrite transporter family protein</fullName>
    </submittedName>
</protein>
<keyword evidence="3 5" id="KW-1133">Transmembrane helix</keyword>
<dbReference type="RefSeq" id="WP_377769961.1">
    <property type="nucleotide sequence ID" value="NZ_JBHUHO010000011.1"/>
</dbReference>